<feature type="domain" description="CggR N-terminal DNA binding" evidence="6">
    <location>
        <begin position="20"/>
        <end position="88"/>
    </location>
</feature>
<dbReference type="PATRIC" id="fig|1267003.4.peg.124"/>
<dbReference type="InterPro" id="IPR036390">
    <property type="entry name" value="WH_DNA-bd_sf"/>
</dbReference>
<dbReference type="GO" id="GO:0030246">
    <property type="term" value="F:carbohydrate binding"/>
    <property type="evidence" value="ECO:0007669"/>
    <property type="project" value="InterPro"/>
</dbReference>
<dbReference type="Gene3D" id="3.40.50.1360">
    <property type="match status" value="1"/>
</dbReference>
<organism evidence="7 8">
    <name type="scientific">Levilactobacillus parabrevis ATCC 53295</name>
    <dbReference type="NCBI Taxonomy" id="1267003"/>
    <lineage>
        <taxon>Bacteria</taxon>
        <taxon>Bacillati</taxon>
        <taxon>Bacillota</taxon>
        <taxon>Bacilli</taxon>
        <taxon>Lactobacillales</taxon>
        <taxon>Lactobacillaceae</taxon>
        <taxon>Levilactobacillus</taxon>
    </lineage>
</organism>
<accession>A0A0R1GU16</accession>
<keyword evidence="4" id="KW-0804">Transcription</keyword>
<sequence>MREDWQWVEAIVPQMVTKLTNRFRVLQGIANTQPVGRRTLATSLACSERTIRTTTDALAELGFIQMSVKGMQITTAGQQLLRGLEPVMDDLSGWREREVQLAEKLNIAHCTIVPGDSTAPTGSLMGMGQAAGQVLTDQLPLGKSTVAVMGGHTMAAVASALTPALSVNRQLLFVPARGGVGESPAIQANAVSAQMAQQTNGEFRSLFVPEQLTIATYKPLFAEPAIHEVLQLIAQSNVVIHGIGQAFVMAKRRKISPHVIADLTAAHAVGEAFGHFFDAEGHVVSKFPRIGVDIADLAAKELVIAVAGGAEKGAAIAAYMHLAPASTWLITDEGAADFVLKK</sequence>
<evidence type="ECO:0000256" key="2">
    <source>
        <dbReference type="ARBA" id="ARBA00023015"/>
    </source>
</evidence>
<comment type="similarity">
    <text evidence="1">Belongs to the SorC transcriptional regulatory family.</text>
</comment>
<evidence type="ECO:0000313" key="8">
    <source>
        <dbReference type="Proteomes" id="UP000051176"/>
    </source>
</evidence>
<dbReference type="Pfam" id="PF04198">
    <property type="entry name" value="Sugar-bind"/>
    <property type="match status" value="1"/>
</dbReference>
<dbReference type="AlphaFoldDB" id="A0A0R1GU16"/>
<reference evidence="7 8" key="1">
    <citation type="journal article" date="2015" name="Genome Announc.">
        <title>Expanding the biotechnology potential of lactobacilli through comparative genomics of 213 strains and associated genera.</title>
        <authorList>
            <person name="Sun Z."/>
            <person name="Harris H.M."/>
            <person name="McCann A."/>
            <person name="Guo C."/>
            <person name="Argimon S."/>
            <person name="Zhang W."/>
            <person name="Yang X."/>
            <person name="Jeffery I.B."/>
            <person name="Cooney J.C."/>
            <person name="Kagawa T.F."/>
            <person name="Liu W."/>
            <person name="Song Y."/>
            <person name="Salvetti E."/>
            <person name="Wrobel A."/>
            <person name="Rasinkangas P."/>
            <person name="Parkhill J."/>
            <person name="Rea M.C."/>
            <person name="O'Sullivan O."/>
            <person name="Ritari J."/>
            <person name="Douillard F.P."/>
            <person name="Paul Ross R."/>
            <person name="Yang R."/>
            <person name="Briner A.E."/>
            <person name="Felis G.E."/>
            <person name="de Vos W.M."/>
            <person name="Barrangou R."/>
            <person name="Klaenhammer T.R."/>
            <person name="Caufield P.W."/>
            <person name="Cui Y."/>
            <person name="Zhang H."/>
            <person name="O'Toole P.W."/>
        </authorList>
    </citation>
    <scope>NUCLEOTIDE SEQUENCE [LARGE SCALE GENOMIC DNA]</scope>
    <source>
        <strain evidence="7 8">ATCC 53295</strain>
    </source>
</reference>
<dbReference type="InterPro" id="IPR036388">
    <property type="entry name" value="WH-like_DNA-bd_sf"/>
</dbReference>
<evidence type="ECO:0000256" key="1">
    <source>
        <dbReference type="ARBA" id="ARBA00010466"/>
    </source>
</evidence>
<feature type="domain" description="Sugar-binding" evidence="5">
    <location>
        <begin position="92"/>
        <end position="341"/>
    </location>
</feature>
<proteinExistence type="inferred from homology"/>
<dbReference type="InterPro" id="IPR051054">
    <property type="entry name" value="SorC_transcr_regulators"/>
</dbReference>
<keyword evidence="8" id="KW-1185">Reference proteome</keyword>
<dbReference type="PANTHER" id="PTHR34294">
    <property type="entry name" value="TRANSCRIPTIONAL REGULATOR-RELATED"/>
    <property type="match status" value="1"/>
</dbReference>
<dbReference type="SUPFAM" id="SSF46785">
    <property type="entry name" value="Winged helix' DNA-binding domain"/>
    <property type="match status" value="1"/>
</dbReference>
<keyword evidence="2" id="KW-0805">Transcription regulation</keyword>
<dbReference type="RefSeq" id="WP_020088222.1">
    <property type="nucleotide sequence ID" value="NZ_AZCZ01000010.1"/>
</dbReference>
<dbReference type="InterPro" id="IPR007324">
    <property type="entry name" value="Sugar-bd_dom_put"/>
</dbReference>
<dbReference type="Proteomes" id="UP000051176">
    <property type="component" value="Unassembled WGS sequence"/>
</dbReference>
<dbReference type="Gene3D" id="1.10.10.10">
    <property type="entry name" value="Winged helix-like DNA-binding domain superfamily/Winged helix DNA-binding domain"/>
    <property type="match status" value="1"/>
</dbReference>
<keyword evidence="3" id="KW-0238">DNA-binding</keyword>
<evidence type="ECO:0000259" key="6">
    <source>
        <dbReference type="Pfam" id="PF21715"/>
    </source>
</evidence>
<dbReference type="STRING" id="357278.IV61_GL000815"/>
<dbReference type="OrthoDB" id="9793820at2"/>
<dbReference type="PANTHER" id="PTHR34294:SF5">
    <property type="entry name" value="CENTRAL GLYCOLYTIC GENES REGULATOR"/>
    <property type="match status" value="1"/>
</dbReference>
<evidence type="ECO:0000256" key="4">
    <source>
        <dbReference type="ARBA" id="ARBA00023163"/>
    </source>
</evidence>
<evidence type="ECO:0000313" key="7">
    <source>
        <dbReference type="EMBL" id="KRK37487.1"/>
    </source>
</evidence>
<dbReference type="InterPro" id="IPR048715">
    <property type="entry name" value="CggR_N"/>
</dbReference>
<evidence type="ECO:0000259" key="5">
    <source>
        <dbReference type="Pfam" id="PF04198"/>
    </source>
</evidence>
<comment type="caution">
    <text evidence="7">The sequence shown here is derived from an EMBL/GenBank/DDBJ whole genome shotgun (WGS) entry which is preliminary data.</text>
</comment>
<dbReference type="eggNOG" id="COG2390">
    <property type="taxonomic scope" value="Bacteria"/>
</dbReference>
<gene>
    <name evidence="7" type="ORF">FD07_GL000124</name>
</gene>
<evidence type="ECO:0000256" key="3">
    <source>
        <dbReference type="ARBA" id="ARBA00023125"/>
    </source>
</evidence>
<protein>
    <submittedName>
        <fullName evidence="7">Central glycolyticproteinregulator</fullName>
    </submittedName>
</protein>
<dbReference type="InterPro" id="IPR037171">
    <property type="entry name" value="NagB/RpiA_transferase-like"/>
</dbReference>
<dbReference type="SUPFAM" id="SSF100950">
    <property type="entry name" value="NagB/RpiA/CoA transferase-like"/>
    <property type="match status" value="1"/>
</dbReference>
<dbReference type="EMBL" id="AZCZ01000010">
    <property type="protein sequence ID" value="KRK37487.1"/>
    <property type="molecule type" value="Genomic_DNA"/>
</dbReference>
<dbReference type="Pfam" id="PF21715">
    <property type="entry name" value="CggR_N"/>
    <property type="match status" value="1"/>
</dbReference>
<dbReference type="GO" id="GO:0003677">
    <property type="term" value="F:DNA binding"/>
    <property type="evidence" value="ECO:0007669"/>
    <property type="project" value="UniProtKB-KW"/>
</dbReference>
<name>A0A0R1GU16_9LACO</name>